<protein>
    <submittedName>
        <fullName evidence="1">Uncharacterized protein</fullName>
    </submittedName>
</protein>
<proteinExistence type="predicted"/>
<keyword evidence="2" id="KW-1185">Reference proteome</keyword>
<dbReference type="Pfam" id="PF18759">
    <property type="entry name" value="Plavaka"/>
    <property type="match status" value="1"/>
</dbReference>
<dbReference type="Proteomes" id="UP000636479">
    <property type="component" value="Unassembled WGS sequence"/>
</dbReference>
<evidence type="ECO:0000313" key="2">
    <source>
        <dbReference type="Proteomes" id="UP000636479"/>
    </source>
</evidence>
<sequence>MLDTNAINTLISLIRRTSSCIDTFTLRNAKQMNKCWEQASKKCTNFEERTIDVQYKKKDHEFTMFVRPLWQWSLDLIRDPRVASFISWDAERLFRFDGQQWVPFYTEPWTGSACWNIQSCLPNDPQAKLFPYIIYADKSKLSPFGTQKGYPIIARLGCLPVHIRNGTKWGGGQIVGWLPVIDEDSKESGKPQYTNFKNAVWHEAFYKPIESIEAYSKTGIWVRCGDGQSRWLHPLVLMLVADYEEATVMTLTRGVKALFPCPICLVKTSDLSDFEVMATLRTAADSENLVVAAQQPGALQGEHEKILRDVGLRKVNQCLNIAFNDGGDRRFQLLLRCIRSFVVIDTYLALKIQTANTIQQGREEVKRFGRLIQEYSQACIGTEFAKNWNFPKIHLLLHAFDDIIRKGASRNFSTNIDESMHGPIRDAYLNLTNKKNVGPQILKFVHRSTVATLIREQIDDIDESVALSKRKEDVSKDGNNCNVADSEQVGNSEIGGKRDKVSFLSLETKMAQDAGFKNFRTRFTSFFNNFLLAFDYVSQDHPRTTLQPTDEIQPYSFLKVHFPSLDSWAGEADYLRCSPQFHGRARYDAAFVQTTDGIIVARLIFIFSCKFKDKILPFALVQP</sequence>
<organism evidence="1 2">
    <name type="scientific">Mycena indigotica</name>
    <dbReference type="NCBI Taxonomy" id="2126181"/>
    <lineage>
        <taxon>Eukaryota</taxon>
        <taxon>Fungi</taxon>
        <taxon>Dikarya</taxon>
        <taxon>Basidiomycota</taxon>
        <taxon>Agaricomycotina</taxon>
        <taxon>Agaricomycetes</taxon>
        <taxon>Agaricomycetidae</taxon>
        <taxon>Agaricales</taxon>
        <taxon>Marasmiineae</taxon>
        <taxon>Mycenaceae</taxon>
        <taxon>Mycena</taxon>
    </lineage>
</organism>
<accession>A0A8H6S489</accession>
<comment type="caution">
    <text evidence="1">The sequence shown here is derived from an EMBL/GenBank/DDBJ whole genome shotgun (WGS) entry which is preliminary data.</text>
</comment>
<dbReference type="GeneID" id="59351422"/>
<name>A0A8H6S489_9AGAR</name>
<dbReference type="RefSeq" id="XP_037214874.1">
    <property type="nucleotide sequence ID" value="XM_037368906.1"/>
</dbReference>
<dbReference type="AlphaFoldDB" id="A0A8H6S489"/>
<gene>
    <name evidence="1" type="ORF">MIND_01241700</name>
</gene>
<dbReference type="OrthoDB" id="3239511at2759"/>
<reference evidence="1" key="1">
    <citation type="submission" date="2020-05" db="EMBL/GenBank/DDBJ databases">
        <title>Mycena genomes resolve the evolution of fungal bioluminescence.</title>
        <authorList>
            <person name="Tsai I.J."/>
        </authorList>
    </citation>
    <scope>NUCLEOTIDE SEQUENCE</scope>
    <source>
        <strain evidence="1">171206Taipei</strain>
    </source>
</reference>
<evidence type="ECO:0000313" key="1">
    <source>
        <dbReference type="EMBL" id="KAF7292147.1"/>
    </source>
</evidence>
<dbReference type="InterPro" id="IPR041078">
    <property type="entry name" value="Plavaka"/>
</dbReference>
<dbReference type="EMBL" id="JACAZF010000012">
    <property type="protein sequence ID" value="KAF7292147.1"/>
    <property type="molecule type" value="Genomic_DNA"/>
</dbReference>